<feature type="compositionally biased region" description="Basic and acidic residues" evidence="1">
    <location>
        <begin position="52"/>
        <end position="71"/>
    </location>
</feature>
<organism evidence="2 3">
    <name type="scientific">Nocardiopsis sinuspersici</name>
    <dbReference type="NCBI Taxonomy" id="501010"/>
    <lineage>
        <taxon>Bacteria</taxon>
        <taxon>Bacillati</taxon>
        <taxon>Actinomycetota</taxon>
        <taxon>Actinomycetes</taxon>
        <taxon>Streptosporangiales</taxon>
        <taxon>Nocardiopsidaceae</taxon>
        <taxon>Nocardiopsis</taxon>
    </lineage>
</organism>
<dbReference type="Proteomes" id="UP000189004">
    <property type="component" value="Unassembled WGS sequence"/>
</dbReference>
<dbReference type="RefSeq" id="WP_077689085.1">
    <property type="nucleotide sequence ID" value="NZ_MCOK01000001.1"/>
</dbReference>
<name>A0A1V3BWE4_9ACTN</name>
<evidence type="ECO:0000313" key="3">
    <source>
        <dbReference type="Proteomes" id="UP000189004"/>
    </source>
</evidence>
<evidence type="ECO:0000256" key="1">
    <source>
        <dbReference type="SAM" id="MobiDB-lite"/>
    </source>
</evidence>
<gene>
    <name evidence="2" type="ORF">NOSIN_01900</name>
</gene>
<keyword evidence="3" id="KW-1185">Reference proteome</keyword>
<feature type="compositionally biased region" description="Acidic residues" evidence="1">
    <location>
        <begin position="73"/>
        <end position="88"/>
    </location>
</feature>
<proteinExistence type="predicted"/>
<accession>A0A1V3BWE4</accession>
<comment type="caution">
    <text evidence="2">The sequence shown here is derived from an EMBL/GenBank/DDBJ whole genome shotgun (WGS) entry which is preliminary data.</text>
</comment>
<dbReference type="EMBL" id="MCOK01000001">
    <property type="protein sequence ID" value="OOC52738.1"/>
    <property type="molecule type" value="Genomic_DNA"/>
</dbReference>
<dbReference type="OrthoDB" id="5195446at2"/>
<evidence type="ECO:0000313" key="2">
    <source>
        <dbReference type="EMBL" id="OOC52738.1"/>
    </source>
</evidence>
<reference evidence="3" key="1">
    <citation type="submission" date="2016-08" db="EMBL/GenBank/DDBJ databases">
        <authorList>
            <person name="Tokovenko B."/>
            <person name="Kalinowski J."/>
        </authorList>
    </citation>
    <scope>NUCLEOTIDE SEQUENCE [LARGE SCALE GENOMIC DNA]</scope>
    <source>
        <strain evidence="3">UTMC102</strain>
    </source>
</reference>
<sequence>MSTADTSIKVPRKLRDRISARARREHVTLATAIERALDTSEELEFWEDVHRHHEGLSEEERRSHLSDRTLGDDLADANDDALTDEDAW</sequence>
<feature type="region of interest" description="Disordered" evidence="1">
    <location>
        <begin position="52"/>
        <end position="88"/>
    </location>
</feature>
<protein>
    <submittedName>
        <fullName evidence="2">Uncharacterized protein</fullName>
    </submittedName>
</protein>
<dbReference type="STRING" id="501010.NOSIN_01900"/>
<dbReference type="AlphaFoldDB" id="A0A1V3BWE4"/>